<keyword evidence="5" id="KW-1185">Reference proteome</keyword>
<evidence type="ECO:0000256" key="1">
    <source>
        <dbReference type="ARBA" id="ARBA00001917"/>
    </source>
</evidence>
<proteinExistence type="predicted"/>
<reference evidence="4 5" key="1">
    <citation type="submission" date="2023-09" db="EMBL/GenBank/DDBJ databases">
        <authorList>
            <person name="Rey-Velasco X."/>
        </authorList>
    </citation>
    <scope>NUCLEOTIDE SEQUENCE [LARGE SCALE GENOMIC DNA]</scope>
    <source>
        <strain evidence="4 5">P117</strain>
    </source>
</reference>
<dbReference type="GO" id="GO:0016491">
    <property type="term" value="F:oxidoreductase activity"/>
    <property type="evidence" value="ECO:0007669"/>
    <property type="project" value="UniProtKB-KW"/>
</dbReference>
<evidence type="ECO:0000313" key="4">
    <source>
        <dbReference type="EMBL" id="MDT0593891.1"/>
    </source>
</evidence>
<dbReference type="RefSeq" id="WP_311367386.1">
    <property type="nucleotide sequence ID" value="NZ_JAVRHX010000001.1"/>
</dbReference>
<keyword evidence="4" id="KW-0560">Oxidoreductase</keyword>
<evidence type="ECO:0000259" key="3">
    <source>
        <dbReference type="Pfam" id="PF03358"/>
    </source>
</evidence>
<feature type="domain" description="NADPH-dependent FMN reductase-like" evidence="3">
    <location>
        <begin position="3"/>
        <end position="153"/>
    </location>
</feature>
<keyword evidence="2" id="KW-0285">Flavoprotein</keyword>
<dbReference type="Gene3D" id="3.40.50.360">
    <property type="match status" value="1"/>
</dbReference>
<accession>A0ABU2ZNP6</accession>
<dbReference type="InterPro" id="IPR050712">
    <property type="entry name" value="NAD(P)H-dep_reductase"/>
</dbReference>
<evidence type="ECO:0000313" key="5">
    <source>
        <dbReference type="Proteomes" id="UP001253545"/>
    </source>
</evidence>
<keyword evidence="2" id="KW-0288">FMN</keyword>
<protein>
    <submittedName>
        <fullName evidence="4">NAD(P)H-dependent oxidoreductase</fullName>
        <ecNumber evidence="4">1.-.-.-</ecNumber>
    </submittedName>
</protein>
<dbReference type="Pfam" id="PF03358">
    <property type="entry name" value="FMN_red"/>
    <property type="match status" value="1"/>
</dbReference>
<sequence length="189" mass="20323">MCKLLAFSGSLRKQSFNQSIVECAAQGAKDVGAEVTIVSLNDYIAPLFNEDDEAVSGIPKGAKAFKQLLMEHDGFLIASPEYNSSFSAAFKNAIDWASRMEQGEKPLQAFRNKTATLMACSPGALGGMRVLVPTRMLLGNLGIHVHPSQQAIGKVSSLINEKGQVIDEKTIEKLHVLGAQSVAYTKALK</sequence>
<dbReference type="InterPro" id="IPR029039">
    <property type="entry name" value="Flavoprotein-like_sf"/>
</dbReference>
<organism evidence="4 5">
    <name type="scientific">Glaciecola petra</name>
    <dbReference type="NCBI Taxonomy" id="3075602"/>
    <lineage>
        <taxon>Bacteria</taxon>
        <taxon>Pseudomonadati</taxon>
        <taxon>Pseudomonadota</taxon>
        <taxon>Gammaproteobacteria</taxon>
        <taxon>Alteromonadales</taxon>
        <taxon>Alteromonadaceae</taxon>
        <taxon>Glaciecola</taxon>
    </lineage>
</organism>
<gene>
    <name evidence="4" type="ORF">RM552_03420</name>
</gene>
<comment type="caution">
    <text evidence="4">The sequence shown here is derived from an EMBL/GenBank/DDBJ whole genome shotgun (WGS) entry which is preliminary data.</text>
</comment>
<dbReference type="PANTHER" id="PTHR30543:SF21">
    <property type="entry name" value="NAD(P)H-DEPENDENT FMN REDUCTASE LOT6"/>
    <property type="match status" value="1"/>
</dbReference>
<dbReference type="SUPFAM" id="SSF52218">
    <property type="entry name" value="Flavoproteins"/>
    <property type="match status" value="1"/>
</dbReference>
<dbReference type="EC" id="1.-.-.-" evidence="4"/>
<dbReference type="Proteomes" id="UP001253545">
    <property type="component" value="Unassembled WGS sequence"/>
</dbReference>
<dbReference type="InterPro" id="IPR005025">
    <property type="entry name" value="FMN_Rdtase-like_dom"/>
</dbReference>
<evidence type="ECO:0000256" key="2">
    <source>
        <dbReference type="ARBA" id="ARBA00022643"/>
    </source>
</evidence>
<name>A0ABU2ZNP6_9ALTE</name>
<dbReference type="EMBL" id="JAVRHX010000001">
    <property type="protein sequence ID" value="MDT0593891.1"/>
    <property type="molecule type" value="Genomic_DNA"/>
</dbReference>
<dbReference type="PANTHER" id="PTHR30543">
    <property type="entry name" value="CHROMATE REDUCTASE"/>
    <property type="match status" value="1"/>
</dbReference>
<comment type="cofactor">
    <cofactor evidence="1">
        <name>FMN</name>
        <dbReference type="ChEBI" id="CHEBI:58210"/>
    </cofactor>
</comment>